<name>A0A8I2YKW0_9AGAM</name>
<dbReference type="GO" id="GO:0005524">
    <property type="term" value="F:ATP binding"/>
    <property type="evidence" value="ECO:0007669"/>
    <property type="project" value="InterPro"/>
</dbReference>
<evidence type="ECO:0000256" key="1">
    <source>
        <dbReference type="SAM" id="MobiDB-lite"/>
    </source>
</evidence>
<gene>
    <name evidence="3" type="ORF">JVT61DRAFT_6726</name>
</gene>
<protein>
    <recommendedName>
        <fullName evidence="2">DEAD/DEAH-box helicase domain-containing protein</fullName>
    </recommendedName>
</protein>
<feature type="compositionally biased region" description="Polar residues" evidence="1">
    <location>
        <begin position="103"/>
        <end position="116"/>
    </location>
</feature>
<dbReference type="Gene3D" id="3.40.50.300">
    <property type="entry name" value="P-loop containing nucleotide triphosphate hydrolases"/>
    <property type="match status" value="1"/>
</dbReference>
<evidence type="ECO:0000259" key="2">
    <source>
        <dbReference type="Pfam" id="PF00270"/>
    </source>
</evidence>
<feature type="compositionally biased region" description="Acidic residues" evidence="1">
    <location>
        <begin position="232"/>
        <end position="266"/>
    </location>
</feature>
<feature type="region of interest" description="Disordered" evidence="1">
    <location>
        <begin position="174"/>
        <end position="196"/>
    </location>
</feature>
<dbReference type="Pfam" id="PF00270">
    <property type="entry name" value="DEAD"/>
    <property type="match status" value="1"/>
</dbReference>
<dbReference type="Proteomes" id="UP000683000">
    <property type="component" value="Unassembled WGS sequence"/>
</dbReference>
<dbReference type="InterPro" id="IPR011545">
    <property type="entry name" value="DEAD/DEAH_box_helicase_dom"/>
</dbReference>
<dbReference type="AlphaFoldDB" id="A0A8I2YKW0"/>
<dbReference type="GO" id="GO:0003676">
    <property type="term" value="F:nucleic acid binding"/>
    <property type="evidence" value="ECO:0007669"/>
    <property type="project" value="InterPro"/>
</dbReference>
<sequence>MELAAELTEAVSTAVVDAVVRKFESTGLAADILKKLTVAVESQPLHRAKPPSPPPVPVSATVIGGLSLDEEQEQVLPEEQGELPPSSSLNNLFKQETRKRNRASQVTRSSTNSAAQGPSRAVHPFKTTLSRLGHMRSLLSMAIPESGSEAVRLASKRGRGEAVDLFTLQEPTRPLKRLRCPRGSGTQDESERPQSSRHLDAIHCGHLEPDSVDSFVASYSHTLVADSREQGFDEDAPSDSSADADADADADTGADGDSSSDSDVEMDPGKPSLQNVLFATQEPLYTSNVLNTHSESERTLRSNIRGAMQQITSISGTCEKSRAQMLGILLVLQVQTDTIITIRTGGGKSMLWMVPLLLKEDVRFLVVCPYRVLLEEQCRKAQDANIRAFNYTHSKHIPPEVQILFLQVEHIGSKRLDM</sequence>
<reference evidence="3" key="1">
    <citation type="submission" date="2021-03" db="EMBL/GenBank/DDBJ databases">
        <title>Evolutionary innovations through gain and loss of genes in the ectomycorrhizal Boletales.</title>
        <authorList>
            <person name="Wu G."/>
            <person name="Miyauchi S."/>
            <person name="Morin E."/>
            <person name="Yang Z.-L."/>
            <person name="Xu J."/>
            <person name="Martin F.M."/>
        </authorList>
    </citation>
    <scope>NUCLEOTIDE SEQUENCE</scope>
    <source>
        <strain evidence="3">BR01</strain>
    </source>
</reference>
<feature type="compositionally biased region" description="Polar residues" evidence="1">
    <location>
        <begin position="85"/>
        <end position="94"/>
    </location>
</feature>
<proteinExistence type="predicted"/>
<accession>A0A8I2YKW0</accession>
<dbReference type="InterPro" id="IPR027417">
    <property type="entry name" value="P-loop_NTPase"/>
</dbReference>
<keyword evidence="4" id="KW-1185">Reference proteome</keyword>
<dbReference type="SUPFAM" id="SSF52540">
    <property type="entry name" value="P-loop containing nucleoside triphosphate hydrolases"/>
    <property type="match status" value="1"/>
</dbReference>
<evidence type="ECO:0000313" key="4">
    <source>
        <dbReference type="Proteomes" id="UP000683000"/>
    </source>
</evidence>
<feature type="region of interest" description="Disordered" evidence="1">
    <location>
        <begin position="73"/>
        <end position="124"/>
    </location>
</feature>
<feature type="domain" description="DEAD/DEAH-box helicase" evidence="2">
    <location>
        <begin position="327"/>
        <end position="386"/>
    </location>
</feature>
<comment type="caution">
    <text evidence="3">The sequence shown here is derived from an EMBL/GenBank/DDBJ whole genome shotgun (WGS) entry which is preliminary data.</text>
</comment>
<evidence type="ECO:0000313" key="3">
    <source>
        <dbReference type="EMBL" id="KAG6373123.1"/>
    </source>
</evidence>
<organism evidence="3 4">
    <name type="scientific">Boletus reticuloceps</name>
    <dbReference type="NCBI Taxonomy" id="495285"/>
    <lineage>
        <taxon>Eukaryota</taxon>
        <taxon>Fungi</taxon>
        <taxon>Dikarya</taxon>
        <taxon>Basidiomycota</taxon>
        <taxon>Agaricomycotina</taxon>
        <taxon>Agaricomycetes</taxon>
        <taxon>Agaricomycetidae</taxon>
        <taxon>Boletales</taxon>
        <taxon>Boletineae</taxon>
        <taxon>Boletaceae</taxon>
        <taxon>Boletoideae</taxon>
        <taxon>Boletus</taxon>
    </lineage>
</organism>
<feature type="region of interest" description="Disordered" evidence="1">
    <location>
        <begin position="227"/>
        <end position="271"/>
    </location>
</feature>
<dbReference type="EMBL" id="JAGFBS010000023">
    <property type="protein sequence ID" value="KAG6373123.1"/>
    <property type="molecule type" value="Genomic_DNA"/>
</dbReference>